<keyword evidence="1" id="KW-0808">Transferase</keyword>
<dbReference type="PANTHER" id="PTHR43877">
    <property type="entry name" value="AMINOALKYLPHOSPHONATE N-ACETYLTRANSFERASE-RELATED-RELATED"/>
    <property type="match status" value="1"/>
</dbReference>
<dbReference type="SUPFAM" id="SSF55729">
    <property type="entry name" value="Acyl-CoA N-acyltransferases (Nat)"/>
    <property type="match status" value="1"/>
</dbReference>
<evidence type="ECO:0000259" key="3">
    <source>
        <dbReference type="PROSITE" id="PS51186"/>
    </source>
</evidence>
<dbReference type="HOGENOM" id="CLU_121819_1_0_6"/>
<dbReference type="AlphaFoldDB" id="W0LC43"/>
<protein>
    <recommendedName>
        <fullName evidence="3">N-acetyltransferase domain-containing protein</fullName>
    </recommendedName>
</protein>
<evidence type="ECO:0000313" key="5">
    <source>
        <dbReference type="Proteomes" id="UP000019030"/>
    </source>
</evidence>
<dbReference type="Proteomes" id="UP000019030">
    <property type="component" value="Chromosome"/>
</dbReference>
<dbReference type="Gene3D" id="3.40.630.30">
    <property type="match status" value="1"/>
</dbReference>
<reference evidence="4 5" key="1">
    <citation type="submission" date="2014-01" db="EMBL/GenBank/DDBJ databases">
        <title>Isolation of Serratia multitudinisentens RB-25 from Ex-Landfill site.</title>
        <authorList>
            <person name="Robson E.H.J."/>
        </authorList>
    </citation>
    <scope>NUCLEOTIDE SEQUENCE [LARGE SCALE GENOMIC DNA]</scope>
    <source>
        <strain evidence="4 5">RB-25</strain>
    </source>
</reference>
<dbReference type="eggNOG" id="COG0456">
    <property type="taxonomic scope" value="Bacteria"/>
</dbReference>
<evidence type="ECO:0000256" key="1">
    <source>
        <dbReference type="ARBA" id="ARBA00022679"/>
    </source>
</evidence>
<reference evidence="4 5" key="2">
    <citation type="submission" date="2015-03" db="EMBL/GenBank/DDBJ databases">
        <authorList>
            <person name="Chan K.-G."/>
        </authorList>
    </citation>
    <scope>NUCLEOTIDE SEQUENCE [LARGE SCALE GENOMIC DNA]</scope>
    <source>
        <strain evidence="4 5">RB-25</strain>
    </source>
</reference>
<dbReference type="PROSITE" id="PS51186">
    <property type="entry name" value="GNAT"/>
    <property type="match status" value="1"/>
</dbReference>
<accession>W0LC43</accession>
<dbReference type="InterPro" id="IPR000182">
    <property type="entry name" value="GNAT_dom"/>
</dbReference>
<dbReference type="InterPro" id="IPR016181">
    <property type="entry name" value="Acyl_CoA_acyltransferase"/>
</dbReference>
<dbReference type="GO" id="GO:0016747">
    <property type="term" value="F:acyltransferase activity, transferring groups other than amino-acyl groups"/>
    <property type="evidence" value="ECO:0007669"/>
    <property type="project" value="InterPro"/>
</dbReference>
<feature type="domain" description="N-acetyltransferase" evidence="3">
    <location>
        <begin position="1"/>
        <end position="148"/>
    </location>
</feature>
<dbReference type="EMBL" id="CP007044">
    <property type="protein sequence ID" value="AHG19535.2"/>
    <property type="molecule type" value="Genomic_DNA"/>
</dbReference>
<name>W0LC43_9GAMM</name>
<organism evidence="4 5">
    <name type="scientific">Chania multitudinisentens RB-25</name>
    <dbReference type="NCBI Taxonomy" id="1441930"/>
    <lineage>
        <taxon>Bacteria</taxon>
        <taxon>Pseudomonadati</taxon>
        <taxon>Pseudomonadota</taxon>
        <taxon>Gammaproteobacteria</taxon>
        <taxon>Enterobacterales</taxon>
        <taxon>Yersiniaceae</taxon>
        <taxon>Chania</taxon>
    </lineage>
</organism>
<keyword evidence="5" id="KW-1185">Reference proteome</keyword>
<gene>
    <name evidence="4" type="ORF">Z042_07850</name>
</gene>
<keyword evidence="2" id="KW-0012">Acyltransferase</keyword>
<proteinExistence type="predicted"/>
<evidence type="ECO:0000313" key="4">
    <source>
        <dbReference type="EMBL" id="AHG19535.2"/>
    </source>
</evidence>
<dbReference type="InterPro" id="IPR050832">
    <property type="entry name" value="Bact_Acetyltransf"/>
</dbReference>
<sequence>MFIRIADIADVAEMFRVRLSVNENKATMADLAKYGVTPESLPKMLLNNGRGWVVEIDGVIRAFAMADADKSTVFALFIEPGYERQGIGRKLMNEAEKWLTEMGCIQIWLETDRNPQVRANGFYRHIGWTESNIQPDGQVKFIKIIHSR</sequence>
<dbReference type="Pfam" id="PF00583">
    <property type="entry name" value="Acetyltransf_1"/>
    <property type="match status" value="1"/>
</dbReference>
<evidence type="ECO:0000256" key="2">
    <source>
        <dbReference type="ARBA" id="ARBA00023315"/>
    </source>
</evidence>
<dbReference type="PANTHER" id="PTHR43877:SF1">
    <property type="entry name" value="ACETYLTRANSFERASE"/>
    <property type="match status" value="1"/>
</dbReference>
<dbReference type="CDD" id="cd04301">
    <property type="entry name" value="NAT_SF"/>
    <property type="match status" value="1"/>
</dbReference>
<dbReference type="KEGG" id="sfo:Z042_07850"/>